<protein>
    <submittedName>
        <fullName evidence="1">Uncharacterized protein</fullName>
    </submittedName>
</protein>
<dbReference type="HOGENOM" id="CLU_1300115_0_0_1"/>
<reference evidence="2" key="2">
    <citation type="submission" date="2015-01" db="EMBL/GenBank/DDBJ databases">
        <title>Evolutionary Origins and Diversification of the Mycorrhizal Mutualists.</title>
        <authorList>
            <consortium name="DOE Joint Genome Institute"/>
            <consortium name="Mycorrhizal Genomics Consortium"/>
            <person name="Kohler A."/>
            <person name="Kuo A."/>
            <person name="Nagy L.G."/>
            <person name="Floudas D."/>
            <person name="Copeland A."/>
            <person name="Barry K.W."/>
            <person name="Cichocki N."/>
            <person name="Veneault-Fourrey C."/>
            <person name="LaButti K."/>
            <person name="Lindquist E.A."/>
            <person name="Lipzen A."/>
            <person name="Lundell T."/>
            <person name="Morin E."/>
            <person name="Murat C."/>
            <person name="Riley R."/>
            <person name="Ohm R."/>
            <person name="Sun H."/>
            <person name="Tunlid A."/>
            <person name="Henrissat B."/>
            <person name="Grigoriev I.V."/>
            <person name="Hibbett D.S."/>
            <person name="Martin F."/>
        </authorList>
    </citation>
    <scope>NUCLEOTIDE SEQUENCE [LARGE SCALE GENOMIC DNA]</scope>
    <source>
        <strain evidence="2">F 1598</strain>
    </source>
</reference>
<name>A0A0C3B2D4_PILCF</name>
<proteinExistence type="predicted"/>
<sequence length="212" mass="24115">MESIRTLYSLALVCTSSPRCSLEISAIVFPEDVWFETEDPAVPSERQKAAEVMRQLGSRYYPIFHPWRVHIRSCSDEISCWIGLEGCVAVEGARFLVLRMEDCLCEFLLLPCLLPFRFPYPIKRTPQLATLRFISAAIRSRTPPLLSGNSGSWWKGKWCLMLSCEACVYSPPYESISSLNITTPSTPTEDKIDLFKDDPLESVWLDHSIQTV</sequence>
<gene>
    <name evidence="1" type="ORF">PILCRDRAFT_9572</name>
</gene>
<organism evidence="1 2">
    <name type="scientific">Piloderma croceum (strain F 1598)</name>
    <dbReference type="NCBI Taxonomy" id="765440"/>
    <lineage>
        <taxon>Eukaryota</taxon>
        <taxon>Fungi</taxon>
        <taxon>Dikarya</taxon>
        <taxon>Basidiomycota</taxon>
        <taxon>Agaricomycotina</taxon>
        <taxon>Agaricomycetes</taxon>
        <taxon>Agaricomycetidae</taxon>
        <taxon>Atheliales</taxon>
        <taxon>Atheliaceae</taxon>
        <taxon>Piloderma</taxon>
    </lineage>
</organism>
<keyword evidence="2" id="KW-1185">Reference proteome</keyword>
<evidence type="ECO:0000313" key="1">
    <source>
        <dbReference type="EMBL" id="KIM80378.1"/>
    </source>
</evidence>
<accession>A0A0C3B2D4</accession>
<evidence type="ECO:0000313" key="2">
    <source>
        <dbReference type="Proteomes" id="UP000054166"/>
    </source>
</evidence>
<dbReference type="InParanoid" id="A0A0C3B2D4"/>
<dbReference type="AlphaFoldDB" id="A0A0C3B2D4"/>
<dbReference type="Proteomes" id="UP000054166">
    <property type="component" value="Unassembled WGS sequence"/>
</dbReference>
<dbReference type="EMBL" id="KN833004">
    <property type="protein sequence ID" value="KIM80378.1"/>
    <property type="molecule type" value="Genomic_DNA"/>
</dbReference>
<reference evidence="1 2" key="1">
    <citation type="submission" date="2014-04" db="EMBL/GenBank/DDBJ databases">
        <authorList>
            <consortium name="DOE Joint Genome Institute"/>
            <person name="Kuo A."/>
            <person name="Tarkka M."/>
            <person name="Buscot F."/>
            <person name="Kohler A."/>
            <person name="Nagy L.G."/>
            <person name="Floudas D."/>
            <person name="Copeland A."/>
            <person name="Barry K.W."/>
            <person name="Cichocki N."/>
            <person name="Veneault-Fourrey C."/>
            <person name="LaButti K."/>
            <person name="Lindquist E.A."/>
            <person name="Lipzen A."/>
            <person name="Lundell T."/>
            <person name="Morin E."/>
            <person name="Murat C."/>
            <person name="Sun H."/>
            <person name="Tunlid A."/>
            <person name="Henrissat B."/>
            <person name="Grigoriev I.V."/>
            <person name="Hibbett D.S."/>
            <person name="Martin F."/>
            <person name="Nordberg H.P."/>
            <person name="Cantor M.N."/>
            <person name="Hua S.X."/>
        </authorList>
    </citation>
    <scope>NUCLEOTIDE SEQUENCE [LARGE SCALE GENOMIC DNA]</scope>
    <source>
        <strain evidence="1 2">F 1598</strain>
    </source>
</reference>